<feature type="transmembrane region" description="Helical" evidence="5">
    <location>
        <begin position="53"/>
        <end position="73"/>
    </location>
</feature>
<sequence length="114" mass="12793">MIRSKIVYEDVPKTNSILFILLFVYTATSKSIGFTHFNTQLEGFSIIGDYATWVTWSVPIVQLVIAITFSFAAKDVEGASMNGYYEDSSGTIHQETVDYSEIASLSFVHTHGYY</sequence>
<gene>
    <name evidence="7" type="ORF">Q4Q40_13460</name>
</gene>
<reference evidence="7" key="1">
    <citation type="submission" date="2023-07" db="EMBL/GenBank/DDBJ databases">
        <title>Two novel species in the genus Flavivirga.</title>
        <authorList>
            <person name="Kwon K."/>
        </authorList>
    </citation>
    <scope>NUCLEOTIDE SEQUENCE</scope>
    <source>
        <strain evidence="7">KACC 14158</strain>
    </source>
</reference>
<comment type="subcellular location">
    <subcellularLocation>
        <location evidence="1">Membrane</location>
        <topology evidence="1">Multi-pass membrane protein</topology>
    </subcellularLocation>
</comment>
<comment type="caution">
    <text evidence="7">The sequence shown here is derived from an EMBL/GenBank/DDBJ whole genome shotgun (WGS) entry which is preliminary data.</text>
</comment>
<evidence type="ECO:0000256" key="2">
    <source>
        <dbReference type="ARBA" id="ARBA00022692"/>
    </source>
</evidence>
<dbReference type="Proteomes" id="UP001176806">
    <property type="component" value="Unassembled WGS sequence"/>
</dbReference>
<dbReference type="Pfam" id="PF07291">
    <property type="entry name" value="MauE"/>
    <property type="match status" value="1"/>
</dbReference>
<keyword evidence="8" id="KW-1185">Reference proteome</keyword>
<dbReference type="InterPro" id="IPR009908">
    <property type="entry name" value="Methylamine_util_MauE"/>
</dbReference>
<keyword evidence="4 5" id="KW-0472">Membrane</keyword>
<evidence type="ECO:0000259" key="6">
    <source>
        <dbReference type="Pfam" id="PF07291"/>
    </source>
</evidence>
<keyword evidence="3 5" id="KW-1133">Transmembrane helix</keyword>
<evidence type="ECO:0000256" key="1">
    <source>
        <dbReference type="ARBA" id="ARBA00004141"/>
    </source>
</evidence>
<evidence type="ECO:0000313" key="8">
    <source>
        <dbReference type="Proteomes" id="UP001176806"/>
    </source>
</evidence>
<organism evidence="7 8">
    <name type="scientific">Flavivirga jejuensis</name>
    <dbReference type="NCBI Taxonomy" id="870487"/>
    <lineage>
        <taxon>Bacteria</taxon>
        <taxon>Pseudomonadati</taxon>
        <taxon>Bacteroidota</taxon>
        <taxon>Flavobacteriia</taxon>
        <taxon>Flavobacteriales</taxon>
        <taxon>Flavobacteriaceae</taxon>
        <taxon>Flavivirga</taxon>
    </lineage>
</organism>
<accession>A0ABT8WPW2</accession>
<protein>
    <recommendedName>
        <fullName evidence="6">Methylamine utilisation protein MauE domain-containing protein</fullName>
    </recommendedName>
</protein>
<dbReference type="RefSeq" id="WP_303302373.1">
    <property type="nucleotide sequence ID" value="NZ_BAABDA010000035.1"/>
</dbReference>
<proteinExistence type="predicted"/>
<name>A0ABT8WPW2_9FLAO</name>
<feature type="domain" description="Methylamine utilisation protein MauE" evidence="6">
    <location>
        <begin position="16"/>
        <end position="76"/>
    </location>
</feature>
<dbReference type="EMBL" id="JAUOEL010000004">
    <property type="protein sequence ID" value="MDO5975200.1"/>
    <property type="molecule type" value="Genomic_DNA"/>
</dbReference>
<keyword evidence="2 5" id="KW-0812">Transmembrane</keyword>
<evidence type="ECO:0000313" key="7">
    <source>
        <dbReference type="EMBL" id="MDO5975200.1"/>
    </source>
</evidence>
<evidence type="ECO:0000256" key="3">
    <source>
        <dbReference type="ARBA" id="ARBA00022989"/>
    </source>
</evidence>
<evidence type="ECO:0000256" key="4">
    <source>
        <dbReference type="ARBA" id="ARBA00023136"/>
    </source>
</evidence>
<evidence type="ECO:0000256" key="5">
    <source>
        <dbReference type="SAM" id="Phobius"/>
    </source>
</evidence>